<comment type="caution">
    <text evidence="2">The sequence shown here is derived from an EMBL/GenBank/DDBJ whole genome shotgun (WGS) entry which is preliminary data.</text>
</comment>
<gene>
    <name evidence="2" type="ORF">IFM89_034402</name>
</gene>
<dbReference type="Pfam" id="PF08268">
    <property type="entry name" value="FBA_3"/>
    <property type="match status" value="1"/>
</dbReference>
<dbReference type="PANTHER" id="PTHR31672:SF10">
    <property type="entry name" value="F-BOX DOMAIN-CONTAINING PROTEIN"/>
    <property type="match status" value="1"/>
</dbReference>
<feature type="domain" description="F-box associated beta-propeller type 3" evidence="1">
    <location>
        <begin position="46"/>
        <end position="237"/>
    </location>
</feature>
<keyword evidence="3" id="KW-1185">Reference proteome</keyword>
<dbReference type="InterPro" id="IPR013187">
    <property type="entry name" value="F-box-assoc_dom_typ3"/>
</dbReference>
<dbReference type="AlphaFoldDB" id="A0A835MBG4"/>
<dbReference type="PANTHER" id="PTHR31672">
    <property type="entry name" value="BNACNNG10540D PROTEIN"/>
    <property type="match status" value="1"/>
</dbReference>
<name>A0A835MBG4_9MAGN</name>
<dbReference type="EMBL" id="JADFTS010000001">
    <property type="protein sequence ID" value="KAF9626468.1"/>
    <property type="molecule type" value="Genomic_DNA"/>
</dbReference>
<proteinExistence type="predicted"/>
<sequence length="349" mass="41083">MIKALRQPRCLILEPRDDYGRPRNSLFLVDRDECREIPLKQQELKFGNNIAGSCNGLLCIGSCLRDKTIIYNPITRESMELPKMSPKDFEKLETIYGFGFDHVTKKYKVVFVYRFIDIDYYGAKKAPVTMGEIITVGGSWRKLKFPYKVQFKCKPETVFLDGSFHWKIDKDRPTGSEARILALDISTEKFHTYSFPPALELPNYYSLCLINFAGSLAFVDTKIRCNESSEIWRIFDPKTNYRRIYRYTCKPLGAVGWWNRWKAIDEERERGRAREKSRSRSRSSSRSVSPNVDIEWFYRKGKAEMREEEENIWRDDFFLDKRKNMNERAGEIMSDKNASFSCLSLEHLF</sequence>
<evidence type="ECO:0000313" key="3">
    <source>
        <dbReference type="Proteomes" id="UP000631114"/>
    </source>
</evidence>
<reference evidence="2 3" key="1">
    <citation type="submission" date="2020-10" db="EMBL/GenBank/DDBJ databases">
        <title>The Coptis chinensis genome and diversification of protoberbering-type alkaloids.</title>
        <authorList>
            <person name="Wang B."/>
            <person name="Shu S."/>
            <person name="Song C."/>
            <person name="Liu Y."/>
        </authorList>
    </citation>
    <scope>NUCLEOTIDE SEQUENCE [LARGE SCALE GENOMIC DNA]</scope>
    <source>
        <strain evidence="2">HL-2020</strain>
        <tissue evidence="2">Leaf</tissue>
    </source>
</reference>
<dbReference type="InterPro" id="IPR017451">
    <property type="entry name" value="F-box-assoc_interact_dom"/>
</dbReference>
<evidence type="ECO:0000313" key="2">
    <source>
        <dbReference type="EMBL" id="KAF9626468.1"/>
    </source>
</evidence>
<dbReference type="Proteomes" id="UP000631114">
    <property type="component" value="Unassembled WGS sequence"/>
</dbReference>
<protein>
    <recommendedName>
        <fullName evidence="1">F-box associated beta-propeller type 3 domain-containing protein</fullName>
    </recommendedName>
</protein>
<organism evidence="2 3">
    <name type="scientific">Coptis chinensis</name>
    <dbReference type="NCBI Taxonomy" id="261450"/>
    <lineage>
        <taxon>Eukaryota</taxon>
        <taxon>Viridiplantae</taxon>
        <taxon>Streptophyta</taxon>
        <taxon>Embryophyta</taxon>
        <taxon>Tracheophyta</taxon>
        <taxon>Spermatophyta</taxon>
        <taxon>Magnoliopsida</taxon>
        <taxon>Ranunculales</taxon>
        <taxon>Ranunculaceae</taxon>
        <taxon>Coptidoideae</taxon>
        <taxon>Coptis</taxon>
    </lineage>
</organism>
<dbReference type="OrthoDB" id="5319261at2759"/>
<evidence type="ECO:0000259" key="1">
    <source>
        <dbReference type="Pfam" id="PF08268"/>
    </source>
</evidence>
<dbReference type="InterPro" id="IPR050796">
    <property type="entry name" value="SCF_F-box_component"/>
</dbReference>
<accession>A0A835MBG4</accession>
<dbReference type="NCBIfam" id="TIGR01640">
    <property type="entry name" value="F_box_assoc_1"/>
    <property type="match status" value="1"/>
</dbReference>